<dbReference type="EMBL" id="JABFAF010000010">
    <property type="protein sequence ID" value="MBA0867473.1"/>
    <property type="molecule type" value="Genomic_DNA"/>
</dbReference>
<dbReference type="Proteomes" id="UP000593576">
    <property type="component" value="Unassembled WGS sequence"/>
</dbReference>
<gene>
    <name evidence="1" type="ORF">Goshw_000208</name>
</gene>
<name>A0A7J9M8R6_GOSSC</name>
<keyword evidence="2" id="KW-1185">Reference proteome</keyword>
<feature type="non-terminal residue" evidence="1">
    <location>
        <position position="17"/>
    </location>
</feature>
<accession>A0A7J9M8R6</accession>
<proteinExistence type="predicted"/>
<reference evidence="1 2" key="1">
    <citation type="journal article" date="2019" name="Genome Biol. Evol.">
        <title>Insights into the evolution of the New World diploid cottons (Gossypium, subgenus Houzingenia) based on genome sequencing.</title>
        <authorList>
            <person name="Grover C.E."/>
            <person name="Arick M.A. 2nd"/>
            <person name="Thrash A."/>
            <person name="Conover J.L."/>
            <person name="Sanders W.S."/>
            <person name="Peterson D.G."/>
            <person name="Frelichowski J.E."/>
            <person name="Scheffler J.A."/>
            <person name="Scheffler B.E."/>
            <person name="Wendel J.F."/>
        </authorList>
    </citation>
    <scope>NUCLEOTIDE SEQUENCE [LARGE SCALE GENOMIC DNA]</scope>
    <source>
        <strain evidence="1">1</strain>
        <tissue evidence="1">Leaf</tissue>
    </source>
</reference>
<dbReference type="AlphaFoldDB" id="A0A7J9M8R6"/>
<organism evidence="1 2">
    <name type="scientific">Gossypium schwendimanii</name>
    <name type="common">Cotton</name>
    <dbReference type="NCBI Taxonomy" id="34291"/>
    <lineage>
        <taxon>Eukaryota</taxon>
        <taxon>Viridiplantae</taxon>
        <taxon>Streptophyta</taxon>
        <taxon>Embryophyta</taxon>
        <taxon>Tracheophyta</taxon>
        <taxon>Spermatophyta</taxon>
        <taxon>Magnoliopsida</taxon>
        <taxon>eudicotyledons</taxon>
        <taxon>Gunneridae</taxon>
        <taxon>Pentapetalae</taxon>
        <taxon>rosids</taxon>
        <taxon>malvids</taxon>
        <taxon>Malvales</taxon>
        <taxon>Malvaceae</taxon>
        <taxon>Malvoideae</taxon>
        <taxon>Gossypium</taxon>
    </lineage>
</organism>
<evidence type="ECO:0000313" key="2">
    <source>
        <dbReference type="Proteomes" id="UP000593576"/>
    </source>
</evidence>
<evidence type="ECO:0000313" key="1">
    <source>
        <dbReference type="EMBL" id="MBA0867473.1"/>
    </source>
</evidence>
<protein>
    <submittedName>
        <fullName evidence="1">Uncharacterized protein</fullName>
    </submittedName>
</protein>
<sequence length="17" mass="2172">MNMLPRMMRKSPKKYIF</sequence>
<comment type="caution">
    <text evidence="1">The sequence shown here is derived from an EMBL/GenBank/DDBJ whole genome shotgun (WGS) entry which is preliminary data.</text>
</comment>